<feature type="region of interest" description="Disordered" evidence="1">
    <location>
        <begin position="1"/>
        <end position="53"/>
    </location>
</feature>
<accession>A0A7W7VXM8</accession>
<keyword evidence="3" id="KW-1185">Reference proteome</keyword>
<comment type="caution">
    <text evidence="2">The sequence shown here is derived from an EMBL/GenBank/DDBJ whole genome shotgun (WGS) entry which is preliminary data.</text>
</comment>
<protein>
    <submittedName>
        <fullName evidence="2">Uncharacterized protein</fullName>
    </submittedName>
</protein>
<evidence type="ECO:0000313" key="2">
    <source>
        <dbReference type="EMBL" id="MBB4926113.1"/>
    </source>
</evidence>
<reference evidence="2 3" key="1">
    <citation type="submission" date="2020-08" db="EMBL/GenBank/DDBJ databases">
        <title>Sequencing the genomes of 1000 actinobacteria strains.</title>
        <authorList>
            <person name="Klenk H.-P."/>
        </authorList>
    </citation>
    <scope>NUCLEOTIDE SEQUENCE [LARGE SCALE GENOMIC DNA]</scope>
    <source>
        <strain evidence="2 3">DSM 41654</strain>
    </source>
</reference>
<dbReference type="Proteomes" id="UP000540506">
    <property type="component" value="Unassembled WGS sequence"/>
</dbReference>
<dbReference type="AlphaFoldDB" id="A0A7W7VXM8"/>
<name>A0A7W7VXM8_KITKI</name>
<dbReference type="EMBL" id="JACHJV010000001">
    <property type="protein sequence ID" value="MBB4926113.1"/>
    <property type="molecule type" value="Genomic_DNA"/>
</dbReference>
<dbReference type="RefSeq" id="WP_184938881.1">
    <property type="nucleotide sequence ID" value="NZ_JACHJV010000001.1"/>
</dbReference>
<organism evidence="2 3">
    <name type="scientific">Kitasatospora kifunensis</name>
    <name type="common">Streptomyces kifunensis</name>
    <dbReference type="NCBI Taxonomy" id="58351"/>
    <lineage>
        <taxon>Bacteria</taxon>
        <taxon>Bacillati</taxon>
        <taxon>Actinomycetota</taxon>
        <taxon>Actinomycetes</taxon>
        <taxon>Kitasatosporales</taxon>
        <taxon>Streptomycetaceae</taxon>
        <taxon>Kitasatospora</taxon>
    </lineage>
</organism>
<evidence type="ECO:0000313" key="3">
    <source>
        <dbReference type="Proteomes" id="UP000540506"/>
    </source>
</evidence>
<sequence length="111" mass="11927">MSTSTPSWKPPAPDPFSEITTTDHPAPSSGRLPRNRAAHTPADRYQQSTQAAPAQTQAWANFLAEAVRNGLDPTLVTQWLTVLADATGSPVLPPWLPCHWPTTSTSASRPS</sequence>
<gene>
    <name evidence="2" type="ORF">FHR34_005106</name>
</gene>
<proteinExistence type="predicted"/>
<evidence type="ECO:0000256" key="1">
    <source>
        <dbReference type="SAM" id="MobiDB-lite"/>
    </source>
</evidence>